<evidence type="ECO:0000256" key="6">
    <source>
        <dbReference type="SAM" id="Phobius"/>
    </source>
</evidence>
<evidence type="ECO:0000256" key="5">
    <source>
        <dbReference type="ARBA" id="ARBA00023306"/>
    </source>
</evidence>
<sequence>MSSRHCGRQQQDNVWITPLAADQLAPGKWPVSWQDEEESSALAAFHRSGEGLCNKLPDNTYKLVGYEHDRSRSGSTLRRLGQRGVAEECWSRVPRGRMSLRWQRAAVVRWFFLMLLWQWASLGPLSWVLALAEPNPSPFSSVSGRSSGQLDWLLSDKGPFHRCPEYTEFKERFQQGFTTRYKIYREFSHWKVNSLATEKRDFFKAPLPLAPEFLRNLRLLGRRPTLQQINENLIKKYGTHFLVSATLGGEESLTIFLDKQKLSKKSEGNGNSSVVSLEILHQLAASYFTDRESTLRRLHHLQIATSAIKVTETRTGPLGCSNYDSLDSVSSVLVHSPENKIHLKGLQDVLPEFLRSRFVEAALSYVACNSEGELLCHNNDCWCHCSPKYPECNCPFADIKAMEESLRKSKDAWANSNNEFMGSDEFKSFLNKLPTDRFLNTSAILRFWTSDGALQRRYGQLEANTKLVMGKAQKIVRKLFTLSKRCPKQPRISLPRERALRFWLNRAQSLLYCSEHGLLGTFSEETRSCTCPSEQATSCQGSVPCQVGEGTSCATCAADNVTRCGACHPGSVLHAGACRPSIANSLDHYVNFDFDMPDAETRYLLGRLDSRMEVHAIYISNDVRLGSWFNPGWRKRMLLTLKSNKNKSNLIHMLMGLSFQICATKNSTLEPVPAIYVNPFGGSHSESWFMPVNQQDFPDWERTKLDGSLQCQNWTLVMGSKWKSFFETVHIYLRSRIVTDDPAANETLFYEPLDLDDHTSNLGYMKINSLKVFGYSMHFDPEGIKDLILQLDYPYTLGSQDAAFLMLLEMRDRINRLSPPGPGGQPLDLFSCLLRHRLKLSASEVARLRDSLQSFSARLPNSPEPELGQLCS</sequence>
<dbReference type="GO" id="GO:0045930">
    <property type="term" value="P:negative regulation of mitotic cell cycle"/>
    <property type="evidence" value="ECO:0007669"/>
    <property type="project" value="InterPro"/>
</dbReference>
<accession>A0AAV6HEB6</accession>
<dbReference type="GO" id="GO:0071300">
    <property type="term" value="P:cellular response to retinoic acid"/>
    <property type="evidence" value="ECO:0007669"/>
    <property type="project" value="TreeGrafter"/>
</dbReference>
<dbReference type="InterPro" id="IPR057671">
    <property type="entry name" value="BRINP_C"/>
</dbReference>
<dbReference type="GO" id="GO:0007399">
    <property type="term" value="P:nervous system development"/>
    <property type="evidence" value="ECO:0007669"/>
    <property type="project" value="TreeGrafter"/>
</dbReference>
<evidence type="ECO:0000256" key="3">
    <source>
        <dbReference type="ARBA" id="ARBA00022810"/>
    </source>
</evidence>
<keyword evidence="6" id="KW-0472">Membrane</keyword>
<dbReference type="PANTHER" id="PTHR15564:SF4">
    <property type="entry name" value="BMP_RETINOIC ACID-INDUCIBLE NEURAL-SPECIFIC PROTEIN 2"/>
    <property type="match status" value="1"/>
</dbReference>
<name>A0AAV6HEB6_9TELE</name>
<dbReference type="EMBL" id="JADWDJ010000001">
    <property type="protein sequence ID" value="KAG5285553.1"/>
    <property type="molecule type" value="Genomic_DNA"/>
</dbReference>
<feature type="transmembrane region" description="Helical" evidence="6">
    <location>
        <begin position="107"/>
        <end position="130"/>
    </location>
</feature>
<dbReference type="AlphaFoldDB" id="A0AAV6HEB6"/>
<keyword evidence="4" id="KW-0325">Glycoprotein</keyword>
<feature type="domain" description="MACPF" evidence="7">
    <location>
        <begin position="184"/>
        <end position="367"/>
    </location>
</feature>
<keyword evidence="3" id="KW-0338">Growth arrest</keyword>
<keyword evidence="6" id="KW-1133">Transmembrane helix</keyword>
<dbReference type="InterPro" id="IPR020864">
    <property type="entry name" value="MACPF"/>
</dbReference>
<evidence type="ECO:0000259" key="7">
    <source>
        <dbReference type="SMART" id="SM00457"/>
    </source>
</evidence>
<keyword evidence="9" id="KW-1185">Reference proteome</keyword>
<comment type="similarity">
    <text evidence="1">Belongs to the BRINP family.</text>
</comment>
<evidence type="ECO:0000256" key="4">
    <source>
        <dbReference type="ARBA" id="ARBA00023180"/>
    </source>
</evidence>
<keyword evidence="6" id="KW-0812">Transmembrane</keyword>
<evidence type="ECO:0000313" key="8">
    <source>
        <dbReference type="EMBL" id="KAG5285553.1"/>
    </source>
</evidence>
<protein>
    <recommendedName>
        <fullName evidence="7">MACPF domain-containing protein</fullName>
    </recommendedName>
</protein>
<dbReference type="SMART" id="SM00457">
    <property type="entry name" value="MACPF"/>
    <property type="match status" value="1"/>
</dbReference>
<dbReference type="Pfam" id="PF25415">
    <property type="entry name" value="EGF_BRNP1-3"/>
    <property type="match status" value="1"/>
</dbReference>
<reference evidence="8 9" key="1">
    <citation type="submission" date="2020-10" db="EMBL/GenBank/DDBJ databases">
        <title>Chromosome-scale genome assembly of the Allis shad, Alosa alosa.</title>
        <authorList>
            <person name="Margot Z."/>
            <person name="Christophe K."/>
            <person name="Cabau C."/>
            <person name="Louis A."/>
            <person name="Berthelot C."/>
            <person name="Parey E."/>
            <person name="Roest Crollius H."/>
            <person name="Montfort J."/>
            <person name="Robinson-Rechavi M."/>
            <person name="Bucao C."/>
            <person name="Bouchez O."/>
            <person name="Gislard M."/>
            <person name="Lluch J."/>
            <person name="Milhes M."/>
            <person name="Lampietro C."/>
            <person name="Lopez Roques C."/>
            <person name="Donnadieu C."/>
            <person name="Braasch I."/>
            <person name="Desvignes T."/>
            <person name="Postlethwait J."/>
            <person name="Bobe J."/>
            <person name="Guiguen Y."/>
        </authorList>
    </citation>
    <scope>NUCLEOTIDE SEQUENCE [LARGE SCALE GENOMIC DNA]</scope>
    <source>
        <strain evidence="8">M-15738</strain>
        <tissue evidence="8">Blood</tissue>
    </source>
</reference>
<dbReference type="GO" id="GO:0030425">
    <property type="term" value="C:dendrite"/>
    <property type="evidence" value="ECO:0007669"/>
    <property type="project" value="TreeGrafter"/>
</dbReference>
<dbReference type="GO" id="GO:0005737">
    <property type="term" value="C:cytoplasm"/>
    <property type="evidence" value="ECO:0007669"/>
    <property type="project" value="TreeGrafter"/>
</dbReference>
<gene>
    <name evidence="8" type="ORF">AALO_G00004710</name>
</gene>
<keyword evidence="5" id="KW-0131">Cell cycle</keyword>
<comment type="caution">
    <text evidence="8">The sequence shown here is derived from an EMBL/GenBank/DDBJ whole genome shotgun (WGS) entry which is preliminary data.</text>
</comment>
<dbReference type="GO" id="GO:0045666">
    <property type="term" value="P:positive regulation of neuron differentiation"/>
    <property type="evidence" value="ECO:0007669"/>
    <property type="project" value="InterPro"/>
</dbReference>
<dbReference type="InterPro" id="IPR033237">
    <property type="entry name" value="BRINP"/>
</dbReference>
<dbReference type="Proteomes" id="UP000823561">
    <property type="component" value="Chromosome 1"/>
</dbReference>
<evidence type="ECO:0000313" key="9">
    <source>
        <dbReference type="Proteomes" id="UP000823561"/>
    </source>
</evidence>
<dbReference type="Pfam" id="PF19052">
    <property type="entry name" value="BRINP_C"/>
    <property type="match status" value="1"/>
</dbReference>
<dbReference type="Pfam" id="PF01823">
    <property type="entry name" value="MACPF"/>
    <property type="match status" value="1"/>
</dbReference>
<evidence type="ECO:0000256" key="1">
    <source>
        <dbReference type="ARBA" id="ARBA00010360"/>
    </source>
</evidence>
<organism evidence="8 9">
    <name type="scientific">Alosa alosa</name>
    <name type="common">allis shad</name>
    <dbReference type="NCBI Taxonomy" id="278164"/>
    <lineage>
        <taxon>Eukaryota</taxon>
        <taxon>Metazoa</taxon>
        <taxon>Chordata</taxon>
        <taxon>Craniata</taxon>
        <taxon>Vertebrata</taxon>
        <taxon>Euteleostomi</taxon>
        <taxon>Actinopterygii</taxon>
        <taxon>Neopterygii</taxon>
        <taxon>Teleostei</taxon>
        <taxon>Clupei</taxon>
        <taxon>Clupeiformes</taxon>
        <taxon>Clupeoidei</taxon>
        <taxon>Clupeidae</taxon>
        <taxon>Alosa</taxon>
    </lineage>
</organism>
<proteinExistence type="inferred from homology"/>
<evidence type="ECO:0000256" key="2">
    <source>
        <dbReference type="ARBA" id="ARBA00022729"/>
    </source>
</evidence>
<dbReference type="InterPro" id="IPR057450">
    <property type="entry name" value="BRINP_EGF"/>
</dbReference>
<keyword evidence="2" id="KW-0732">Signal</keyword>
<dbReference type="PANTHER" id="PTHR15564">
    <property type="entry name" value="MACPF DOMAIN-CONTAINING PROTEIN"/>
    <property type="match status" value="1"/>
</dbReference>
<dbReference type="GO" id="GO:0043025">
    <property type="term" value="C:neuronal cell body"/>
    <property type="evidence" value="ECO:0007669"/>
    <property type="project" value="TreeGrafter"/>
</dbReference>